<evidence type="ECO:0000256" key="1">
    <source>
        <dbReference type="SAM" id="MobiDB-lite"/>
    </source>
</evidence>
<dbReference type="EMBL" id="CP031044">
    <property type="protein sequence ID" value="QDZ23889.1"/>
    <property type="molecule type" value="Genomic_DNA"/>
</dbReference>
<accession>A0A5B8MTD5</accession>
<keyword evidence="2" id="KW-0732">Signal</keyword>
<feature type="compositionally biased region" description="Basic and acidic residues" evidence="1">
    <location>
        <begin position="25"/>
        <end position="35"/>
    </location>
</feature>
<feature type="compositionally biased region" description="Basic and acidic residues" evidence="1">
    <location>
        <begin position="157"/>
        <end position="169"/>
    </location>
</feature>
<name>A0A5B8MTD5_9CHLO</name>
<dbReference type="EMBL" id="CP031044">
    <property type="protein sequence ID" value="QDZ23891.1"/>
    <property type="molecule type" value="Genomic_DNA"/>
</dbReference>
<evidence type="ECO:0000313" key="4">
    <source>
        <dbReference type="EMBL" id="QDZ23891.1"/>
    </source>
</evidence>
<evidence type="ECO:0000313" key="5">
    <source>
        <dbReference type="Proteomes" id="UP000316726"/>
    </source>
</evidence>
<sequence length="190" mass="20225">MMNKITSLAIIAALCAAGASATGEGHDEHEYEWKNRASSKAGGSSKARTVGAIFDVVALTDNHATADCWGENCGAQGRAVSDAFAADYWGSEAIAKSDSRAGAMIEDTVATAGADTHDSSDALGPHARAVAKTMADANAYSYLWKKDHGGDNPTPPPEHKWDHGDDPVPPHKPWGYKPWSRKPKWGWAHE</sequence>
<reference evidence="3 5" key="1">
    <citation type="submission" date="2018-07" db="EMBL/GenBank/DDBJ databases">
        <title>The complete nuclear genome of the prasinophyte Chloropicon primus (CCMP1205).</title>
        <authorList>
            <person name="Pombert J.-F."/>
            <person name="Otis C."/>
            <person name="Turmel M."/>
            <person name="Lemieux C."/>
        </authorList>
    </citation>
    <scope>NUCLEOTIDE SEQUENCE [LARGE SCALE GENOMIC DNA]</scope>
    <source>
        <strain evidence="3 5">CCMP1205</strain>
    </source>
</reference>
<evidence type="ECO:0000313" key="3">
    <source>
        <dbReference type="EMBL" id="QDZ23889.1"/>
    </source>
</evidence>
<organism evidence="3 5">
    <name type="scientific">Chloropicon primus</name>
    <dbReference type="NCBI Taxonomy" id="1764295"/>
    <lineage>
        <taxon>Eukaryota</taxon>
        <taxon>Viridiplantae</taxon>
        <taxon>Chlorophyta</taxon>
        <taxon>Chloropicophyceae</taxon>
        <taxon>Chloropicales</taxon>
        <taxon>Chloropicaceae</taxon>
        <taxon>Chloropicon</taxon>
    </lineage>
</organism>
<protein>
    <submittedName>
        <fullName evidence="3">Uncharacterized protein</fullName>
    </submittedName>
</protein>
<feature type="chain" id="PRO_5036138506" evidence="2">
    <location>
        <begin position="22"/>
        <end position="190"/>
    </location>
</feature>
<gene>
    <name evidence="3" type="ORF">A3770_11p64070</name>
    <name evidence="4" type="ORF">A3770_11p64090</name>
</gene>
<evidence type="ECO:0000256" key="2">
    <source>
        <dbReference type="SAM" id="SignalP"/>
    </source>
</evidence>
<keyword evidence="5" id="KW-1185">Reference proteome</keyword>
<feature type="region of interest" description="Disordered" evidence="1">
    <location>
        <begin position="25"/>
        <end position="44"/>
    </location>
</feature>
<dbReference type="AlphaFoldDB" id="A0A5B8MTD5"/>
<feature type="region of interest" description="Disordered" evidence="1">
    <location>
        <begin position="146"/>
        <end position="190"/>
    </location>
</feature>
<dbReference type="Proteomes" id="UP000316726">
    <property type="component" value="Chromosome 11"/>
</dbReference>
<proteinExistence type="predicted"/>
<feature type="signal peptide" evidence="2">
    <location>
        <begin position="1"/>
        <end position="21"/>
    </location>
</feature>